<evidence type="ECO:0000313" key="3">
    <source>
        <dbReference type="Proteomes" id="UP001147695"/>
    </source>
</evidence>
<keyword evidence="1" id="KW-0812">Transmembrane</keyword>
<keyword evidence="1" id="KW-0472">Membrane</keyword>
<evidence type="ECO:0000313" key="2">
    <source>
        <dbReference type="EMBL" id="KAJ5328844.1"/>
    </source>
</evidence>
<comment type="caution">
    <text evidence="2">The sequence shown here is derived from an EMBL/GenBank/DDBJ whole genome shotgun (WGS) entry which is preliminary data.</text>
</comment>
<dbReference type="EMBL" id="JAPZBQ010000005">
    <property type="protein sequence ID" value="KAJ5328844.1"/>
    <property type="molecule type" value="Genomic_DNA"/>
</dbReference>
<reference evidence="2" key="1">
    <citation type="submission" date="2022-12" db="EMBL/GenBank/DDBJ databases">
        <authorList>
            <person name="Petersen C."/>
        </authorList>
    </citation>
    <scope>NUCLEOTIDE SEQUENCE</scope>
    <source>
        <strain evidence="2">IBT 35673</strain>
    </source>
</reference>
<feature type="transmembrane region" description="Helical" evidence="1">
    <location>
        <begin position="12"/>
        <end position="34"/>
    </location>
</feature>
<feature type="transmembrane region" description="Helical" evidence="1">
    <location>
        <begin position="40"/>
        <end position="60"/>
    </location>
</feature>
<gene>
    <name evidence="2" type="ORF">N7452_009234</name>
</gene>
<organism evidence="2 3">
    <name type="scientific">Penicillium brevicompactum</name>
    <dbReference type="NCBI Taxonomy" id="5074"/>
    <lineage>
        <taxon>Eukaryota</taxon>
        <taxon>Fungi</taxon>
        <taxon>Dikarya</taxon>
        <taxon>Ascomycota</taxon>
        <taxon>Pezizomycotina</taxon>
        <taxon>Eurotiomycetes</taxon>
        <taxon>Eurotiomycetidae</taxon>
        <taxon>Eurotiales</taxon>
        <taxon>Aspergillaceae</taxon>
        <taxon>Penicillium</taxon>
    </lineage>
</organism>
<dbReference type="Proteomes" id="UP001147695">
    <property type="component" value="Unassembled WGS sequence"/>
</dbReference>
<reference evidence="2" key="2">
    <citation type="journal article" date="2023" name="IMA Fungus">
        <title>Comparative genomic study of the Penicillium genus elucidates a diverse pangenome and 15 lateral gene transfer events.</title>
        <authorList>
            <person name="Petersen C."/>
            <person name="Sorensen T."/>
            <person name="Nielsen M.R."/>
            <person name="Sondergaard T.E."/>
            <person name="Sorensen J.L."/>
            <person name="Fitzpatrick D.A."/>
            <person name="Frisvad J.C."/>
            <person name="Nielsen K.L."/>
        </authorList>
    </citation>
    <scope>NUCLEOTIDE SEQUENCE</scope>
    <source>
        <strain evidence="2">IBT 35673</strain>
    </source>
</reference>
<accession>A0A9W9Q7Z0</accession>
<protein>
    <submittedName>
        <fullName evidence="2">Uncharacterized protein</fullName>
    </submittedName>
</protein>
<proteinExistence type="predicted"/>
<sequence length="104" mass="11377">MGLKEIASSLRGAAGYLWGAVGYLCVIVFFLLAILFMAAFILFVLWCLVAGLAWVALKVYDGCRALPQGKSKKVNTTETYDLETLRTRTSTDGNTSGSDTEWTE</sequence>
<keyword evidence="1" id="KW-1133">Transmembrane helix</keyword>
<dbReference type="AlphaFoldDB" id="A0A9W9Q7Z0"/>
<name>A0A9W9Q7Z0_PENBR</name>
<evidence type="ECO:0000256" key="1">
    <source>
        <dbReference type="SAM" id="Phobius"/>
    </source>
</evidence>